<feature type="compositionally biased region" description="Basic residues" evidence="1">
    <location>
        <begin position="306"/>
        <end position="318"/>
    </location>
</feature>
<dbReference type="Proteomes" id="UP000266841">
    <property type="component" value="Unassembled WGS sequence"/>
</dbReference>
<reference evidence="2 3" key="1">
    <citation type="journal article" date="2012" name="Genome Biol.">
        <title>Genome and low-iron response of an oceanic diatom adapted to chronic iron limitation.</title>
        <authorList>
            <person name="Lommer M."/>
            <person name="Specht M."/>
            <person name="Roy A.S."/>
            <person name="Kraemer L."/>
            <person name="Andreson R."/>
            <person name="Gutowska M.A."/>
            <person name="Wolf J."/>
            <person name="Bergner S.V."/>
            <person name="Schilhabel M.B."/>
            <person name="Klostermeier U.C."/>
            <person name="Beiko R.G."/>
            <person name="Rosenstiel P."/>
            <person name="Hippler M."/>
            <person name="Laroche J."/>
        </authorList>
    </citation>
    <scope>NUCLEOTIDE SEQUENCE [LARGE SCALE GENOMIC DNA]</scope>
    <source>
        <strain evidence="2 3">CCMP1005</strain>
    </source>
</reference>
<feature type="compositionally biased region" description="Basic residues" evidence="1">
    <location>
        <begin position="1231"/>
        <end position="1244"/>
    </location>
</feature>
<evidence type="ECO:0000313" key="2">
    <source>
        <dbReference type="EMBL" id="EJK55342.1"/>
    </source>
</evidence>
<dbReference type="Gene3D" id="1.25.40.20">
    <property type="entry name" value="Ankyrin repeat-containing domain"/>
    <property type="match status" value="1"/>
</dbReference>
<feature type="region of interest" description="Disordered" evidence="1">
    <location>
        <begin position="794"/>
        <end position="829"/>
    </location>
</feature>
<sequence length="1244" mass="135204">KVKQFEAEYGEDWEDTAIEYGDDCVSLPFYVVEPAAKGGNFRTATLQWLGKGNIKDRVNAKCENAGNIGLLFLAADAKEHDLMIFLLLNGADVNIMTSDGFSALATFCNDSSDILTAVKILLSWGAEIFAEGRLASSQDMKQLCFKTIMKGNAAVANLLSSELGGRRCKIVIPPDTRDDLVGKTCVVGRHIEKSSNYEVAVEFTNESLMLGADKLERYDRTPQDPGYFVECKNNRLIRRDFESNEECRAFIASLGKDEGLLEVDPDAEAKAEQAAADLLAELGLDDLEDVNSNAPKKVARSAPPAGKKKKRGGKKKGRNNITQRHMSLPPRPVPAPHDVRAEARARHAVPHRDVRERFGPDAAVHAPQGEADAVPRDERVDVREQTGSHGREDVEDTPSEVGGPDDAESDALQDGRAGAGRNTAGKAGGAFATASARRAEPDDRAGERLDDVLGNKVAPRPPQSHAVPGGRPVEEAGGGIKVHAPERDGVRPLPGDGVPDRAVFASVRRGCPGGRAVGRAPRPRLVVGGRAAGGAAARLPRFLAVVGREHAHRNPGRPDSRRQLERLGPRPAVDLQDAAGTARRDRRREDLAAEALDPAVRVDHQGEGPGAATFEAERLVPAGEARDHGHVRVRVGPGRDVAEVVRRCVLYRRLLVSFRSAASVSSGHVDRRLGEEGTVQDRQREHAGGTQLGLPAVEVEDRHPPFIVAPRLAESPWPEERSRLATPRARRGRVHRLGPAPKHGRRAAAPPRAEVARDGLPGGEEAEAVRLLRPGAVVAADRARIAVLSGRRFRGSGAVPHGPYPDPQHGQGVRPPLSEKKGGNPASPPELMRVVGLATFPVAPNLNATAATRQFFGKRNGHQWISLRGDPKPRRERYQRCLEEAYRTCSPAAAAALEENQYAGNYRKEKRGRRCPLCRGTIPPSRDQISSIKMTRLMMKRVDKSNPMYEEYAREVKEFEAEYGEDWEDTAIEYGNDCVSLPLYVAAATAKGGNFRTTALQWLGKGNIKDRVNAKCESFGNVGLLYLAAVDKEYDLMTFLLLNGADVNVMHSEGLSGRRVSSQELKLLVDKIIMEGNAAVANLISSELGGRRCKIVIPPDTRDDLVGKTCVVGRHIEKSSNYEVAVEFTNESLMLGADKLERYDRTPHDPGYFVECKNNRLIRRDFESNEECRAFIASLGTDEGLPEVDPEAEAKAEQAAADLLAELGLDDLEGSSSNAQKKGARSAPPAGKKKKRGGKKKGRK</sequence>
<evidence type="ECO:0000256" key="1">
    <source>
        <dbReference type="SAM" id="MobiDB-lite"/>
    </source>
</evidence>
<dbReference type="EMBL" id="AGNL01034250">
    <property type="protein sequence ID" value="EJK55342.1"/>
    <property type="molecule type" value="Genomic_DNA"/>
</dbReference>
<feature type="region of interest" description="Disordered" evidence="1">
    <location>
        <begin position="1210"/>
        <end position="1244"/>
    </location>
</feature>
<feature type="compositionally biased region" description="Basic residues" evidence="1">
    <location>
        <begin position="735"/>
        <end position="746"/>
    </location>
</feature>
<feature type="compositionally biased region" description="Low complexity" evidence="1">
    <location>
        <begin position="423"/>
        <end position="436"/>
    </location>
</feature>
<feature type="non-terminal residue" evidence="2">
    <location>
        <position position="1"/>
    </location>
</feature>
<dbReference type="SUPFAM" id="SSF48403">
    <property type="entry name" value="Ankyrin repeat"/>
    <property type="match status" value="1"/>
</dbReference>
<feature type="compositionally biased region" description="Basic and acidic residues" evidence="1">
    <location>
        <begin position="668"/>
        <end position="687"/>
    </location>
</feature>
<feature type="compositionally biased region" description="Basic and acidic residues" evidence="1">
    <location>
        <begin position="437"/>
        <end position="453"/>
    </location>
</feature>
<feature type="compositionally biased region" description="Acidic residues" evidence="1">
    <location>
        <begin position="393"/>
        <end position="411"/>
    </location>
</feature>
<comment type="caution">
    <text evidence="2">The sequence shown here is derived from an EMBL/GenBank/DDBJ whole genome shotgun (WGS) entry which is preliminary data.</text>
</comment>
<feature type="region of interest" description="Disordered" evidence="1">
    <location>
        <begin position="735"/>
        <end position="761"/>
    </location>
</feature>
<keyword evidence="3" id="KW-1185">Reference proteome</keyword>
<feature type="region of interest" description="Disordered" evidence="1">
    <location>
        <begin position="291"/>
        <end position="478"/>
    </location>
</feature>
<name>K0S9A8_THAOC</name>
<proteinExistence type="predicted"/>
<feature type="region of interest" description="Disordered" evidence="1">
    <location>
        <begin position="666"/>
        <end position="687"/>
    </location>
</feature>
<dbReference type="eggNOG" id="ENOG502QSQ8">
    <property type="taxonomic scope" value="Eukaryota"/>
</dbReference>
<feature type="compositionally biased region" description="Basic and acidic residues" evidence="1">
    <location>
        <begin position="337"/>
        <end position="359"/>
    </location>
</feature>
<gene>
    <name evidence="2" type="ORF">THAOC_24933</name>
</gene>
<dbReference type="InterPro" id="IPR036770">
    <property type="entry name" value="Ankyrin_rpt-contain_sf"/>
</dbReference>
<feature type="compositionally biased region" description="Basic and acidic residues" evidence="1">
    <location>
        <begin position="556"/>
        <end position="568"/>
    </location>
</feature>
<feature type="compositionally biased region" description="Basic and acidic residues" evidence="1">
    <location>
        <begin position="373"/>
        <end position="392"/>
    </location>
</feature>
<feature type="region of interest" description="Disordered" evidence="1">
    <location>
        <begin position="548"/>
        <end position="587"/>
    </location>
</feature>
<evidence type="ECO:0000313" key="3">
    <source>
        <dbReference type="Proteomes" id="UP000266841"/>
    </source>
</evidence>
<protein>
    <submittedName>
        <fullName evidence="2">Uncharacterized protein</fullName>
    </submittedName>
</protein>
<dbReference type="AlphaFoldDB" id="K0S9A8"/>
<accession>K0S9A8</accession>
<organism evidence="2 3">
    <name type="scientific">Thalassiosira oceanica</name>
    <name type="common">Marine diatom</name>
    <dbReference type="NCBI Taxonomy" id="159749"/>
    <lineage>
        <taxon>Eukaryota</taxon>
        <taxon>Sar</taxon>
        <taxon>Stramenopiles</taxon>
        <taxon>Ochrophyta</taxon>
        <taxon>Bacillariophyta</taxon>
        <taxon>Coscinodiscophyceae</taxon>
        <taxon>Thalassiosirophycidae</taxon>
        <taxon>Thalassiosirales</taxon>
        <taxon>Thalassiosiraceae</taxon>
        <taxon>Thalassiosira</taxon>
    </lineage>
</organism>